<dbReference type="EMBL" id="RZGK01000019">
    <property type="protein sequence ID" value="KAF9692086.1"/>
    <property type="molecule type" value="Genomic_DNA"/>
</dbReference>
<organism evidence="3 4">
    <name type="scientific">Ascochyta lentis</name>
    <dbReference type="NCBI Taxonomy" id="205686"/>
    <lineage>
        <taxon>Eukaryota</taxon>
        <taxon>Fungi</taxon>
        <taxon>Dikarya</taxon>
        <taxon>Ascomycota</taxon>
        <taxon>Pezizomycotina</taxon>
        <taxon>Dothideomycetes</taxon>
        <taxon>Pleosporomycetidae</taxon>
        <taxon>Pleosporales</taxon>
        <taxon>Pleosporineae</taxon>
        <taxon>Didymellaceae</taxon>
        <taxon>Ascochyta</taxon>
    </lineage>
</organism>
<feature type="compositionally biased region" description="Low complexity" evidence="1">
    <location>
        <begin position="166"/>
        <end position="182"/>
    </location>
</feature>
<dbReference type="Pfam" id="PF01636">
    <property type="entry name" value="APH"/>
    <property type="match status" value="1"/>
</dbReference>
<dbReference type="InterPro" id="IPR002575">
    <property type="entry name" value="Aminoglycoside_PTrfase"/>
</dbReference>
<evidence type="ECO:0000313" key="4">
    <source>
        <dbReference type="Proteomes" id="UP000651452"/>
    </source>
</evidence>
<dbReference type="Proteomes" id="UP000651452">
    <property type="component" value="Unassembled WGS sequence"/>
</dbReference>
<evidence type="ECO:0000256" key="1">
    <source>
        <dbReference type="SAM" id="MobiDB-lite"/>
    </source>
</evidence>
<dbReference type="PANTHER" id="PTHR21310">
    <property type="entry name" value="AMINOGLYCOSIDE PHOSPHOTRANSFERASE-RELATED-RELATED"/>
    <property type="match status" value="1"/>
</dbReference>
<sequence>MANGHFGLKAAPRLSNDNKAQAANKSFHLAQSPTMMSNELDVKAELKLGTHGSETFGATGRHADLEPTNPMINTFDFIIPSIEFSHNHSTIATTTTSKALQQTTALGPVSADRADSVETLKPSASFVQSKTTGCASTEVCPDSKSAASFPSDDEDLLTDITTSTETTLSVHSTTLTPLHSSTQQPSLSEIPPVTGLEDTKMDVPANRSKSSSTAAGKESKRGRPKFVQVLYKLKAKIWPWRREEGSDIETKEEEEEEEDFLDRCQWDVIKKIETTKIKEIVRSALLLHGYDEKSPLVITSYTRGTYHLVVMLKALHPYTKKLVGWVIKIPGHGTAERWTAEDEYMLTQEVETMRLLTMETEIPSPWVIDYSATLDNKYGFPYIVMKELPGKSASELWFDEHCEIPTPETEMKRLTFLRSLARHMTELNKLRFDQIGMPMYNMEAPDFENYDDIETERLPVGKYYVWPYCDAYDSVERGPFPSTQAYIEHAVPPPELPPLVPGQLLTDEQVEVFGTHKLLTLIFSHPVFHTPPSSTFALRHSDLDTQNILIDASGAVTGILDWDASLAMPRCVGHAAVPHFLDRDFHPNAIVNTPFLCWRAGYYRSVYAAALVEAGNPDARFTTKSHMYQAAFAALYEGGNVQDFLARVVRAVPRLQVGLWDVKFLMAKGCKATEEMLKLELWKLLEPELPEEGLLERVEKQHDEAAVQVWMDGFEGLAVEEM</sequence>
<dbReference type="PANTHER" id="PTHR21310:SF51">
    <property type="entry name" value="AMINOGLYCOSIDE PHOSPHOTRANSFERASE DOMAIN-CONTAINING PROTEIN"/>
    <property type="match status" value="1"/>
</dbReference>
<dbReference type="InterPro" id="IPR051678">
    <property type="entry name" value="AGP_Transferase"/>
</dbReference>
<dbReference type="AlphaFoldDB" id="A0A8H7IV48"/>
<comment type="caution">
    <text evidence="3">The sequence shown here is derived from an EMBL/GenBank/DDBJ whole genome shotgun (WGS) entry which is preliminary data.</text>
</comment>
<reference evidence="3" key="1">
    <citation type="submission" date="2018-12" db="EMBL/GenBank/DDBJ databases">
        <authorList>
            <person name="Syme R.A."/>
            <person name="Farfan-Caceres L."/>
            <person name="Lichtenzveig J."/>
        </authorList>
    </citation>
    <scope>NUCLEOTIDE SEQUENCE</scope>
    <source>
        <strain evidence="3">Al4</strain>
    </source>
</reference>
<dbReference type="OrthoDB" id="10003767at2759"/>
<gene>
    <name evidence="3" type="ORF">EKO04_009949</name>
</gene>
<dbReference type="SUPFAM" id="SSF56112">
    <property type="entry name" value="Protein kinase-like (PK-like)"/>
    <property type="match status" value="1"/>
</dbReference>
<accession>A0A8H7IV48</accession>
<evidence type="ECO:0000313" key="3">
    <source>
        <dbReference type="EMBL" id="KAF9692086.1"/>
    </source>
</evidence>
<evidence type="ECO:0000259" key="2">
    <source>
        <dbReference type="Pfam" id="PF01636"/>
    </source>
</evidence>
<feature type="region of interest" description="Disordered" evidence="1">
    <location>
        <begin position="166"/>
        <end position="221"/>
    </location>
</feature>
<protein>
    <recommendedName>
        <fullName evidence="2">Aminoglycoside phosphotransferase domain-containing protein</fullName>
    </recommendedName>
</protein>
<name>A0A8H7IV48_9PLEO</name>
<dbReference type="InterPro" id="IPR011009">
    <property type="entry name" value="Kinase-like_dom_sf"/>
</dbReference>
<proteinExistence type="predicted"/>
<feature type="domain" description="Aminoglycoside phosphotransferase" evidence="2">
    <location>
        <begin position="346"/>
        <end position="566"/>
    </location>
</feature>
<feature type="region of interest" description="Disordered" evidence="1">
    <location>
        <begin position="1"/>
        <end position="21"/>
    </location>
</feature>
<keyword evidence="4" id="KW-1185">Reference proteome</keyword>
<reference evidence="3" key="2">
    <citation type="submission" date="2020-09" db="EMBL/GenBank/DDBJ databases">
        <title>Reference genome assembly for Australian Ascochyta lentis isolate Al4.</title>
        <authorList>
            <person name="Lee R.C."/>
            <person name="Farfan-Caceres L.M."/>
            <person name="Debler J.W."/>
            <person name="Williams A.H."/>
            <person name="Henares B.M."/>
        </authorList>
    </citation>
    <scope>NUCLEOTIDE SEQUENCE</scope>
    <source>
        <strain evidence="3">Al4</strain>
    </source>
</reference>